<name>A0ABC8TSF5_9AQUA</name>
<dbReference type="PANTHER" id="PTHR46856:SF1">
    <property type="entry name" value="PX DOMAIN-CONTAINING PROTEIN EREL1-RELATED"/>
    <property type="match status" value="1"/>
</dbReference>
<proteinExistence type="predicted"/>
<organism evidence="1 2">
    <name type="scientific">Ilex paraguariensis</name>
    <name type="common">yerba mate</name>
    <dbReference type="NCBI Taxonomy" id="185542"/>
    <lineage>
        <taxon>Eukaryota</taxon>
        <taxon>Viridiplantae</taxon>
        <taxon>Streptophyta</taxon>
        <taxon>Embryophyta</taxon>
        <taxon>Tracheophyta</taxon>
        <taxon>Spermatophyta</taxon>
        <taxon>Magnoliopsida</taxon>
        <taxon>eudicotyledons</taxon>
        <taxon>Gunneridae</taxon>
        <taxon>Pentapetalae</taxon>
        <taxon>asterids</taxon>
        <taxon>campanulids</taxon>
        <taxon>Aquifoliales</taxon>
        <taxon>Aquifoliaceae</taxon>
        <taxon>Ilex</taxon>
    </lineage>
</organism>
<evidence type="ECO:0000313" key="1">
    <source>
        <dbReference type="EMBL" id="CAK9170383.1"/>
    </source>
</evidence>
<keyword evidence="2" id="KW-1185">Reference proteome</keyword>
<dbReference type="Proteomes" id="UP001642360">
    <property type="component" value="Unassembled WGS sequence"/>
</dbReference>
<dbReference type="EMBL" id="CAUOFW020005491">
    <property type="protein sequence ID" value="CAK9170383.1"/>
    <property type="molecule type" value="Genomic_DNA"/>
</dbReference>
<gene>
    <name evidence="1" type="ORF">ILEXP_LOCUS39865</name>
</gene>
<sequence>MEAQLLAQINGSNVTTTDIDNDIDDEMRTIDDWLRKLLTEIFTDNARLRKQVNTIIRYALKIDISSEKDDAAAPSIPIIQNKFSDR</sequence>
<reference evidence="1 2" key="1">
    <citation type="submission" date="2024-02" db="EMBL/GenBank/DDBJ databases">
        <authorList>
            <person name="Vignale AGUSTIN F."/>
            <person name="Sosa J E."/>
            <person name="Modenutti C."/>
        </authorList>
    </citation>
    <scope>NUCLEOTIDE SEQUENCE [LARGE SCALE GENOMIC DNA]</scope>
</reference>
<accession>A0ABC8TSF5</accession>
<dbReference type="PANTHER" id="PTHR46856">
    <property type="entry name" value="PX DOMAIN-CONTAINING PROTEIN EREL1-RELATED"/>
    <property type="match status" value="1"/>
</dbReference>
<comment type="caution">
    <text evidence="1">The sequence shown here is derived from an EMBL/GenBank/DDBJ whole genome shotgun (WGS) entry which is preliminary data.</text>
</comment>
<evidence type="ECO:0000313" key="2">
    <source>
        <dbReference type="Proteomes" id="UP001642360"/>
    </source>
</evidence>
<protein>
    <submittedName>
        <fullName evidence="1">Uncharacterized protein</fullName>
    </submittedName>
</protein>
<dbReference type="AlphaFoldDB" id="A0ABC8TSF5"/>
<dbReference type="InterPro" id="IPR044588">
    <property type="entry name" value="EREX-like"/>
</dbReference>